<sequence>MLITYTPVTCINRNFQARVFVSSDTLISELFQSAELDDKQRSAAGKLLLKFKELFSRKLDDVGRTKITRYRIDTGNYPPSNKIQEDYPSLSRKRWLIF</sequence>
<name>A0A8X6TR45_NEPPI</name>
<dbReference type="EMBL" id="BMAW01064726">
    <property type="protein sequence ID" value="GFT46755.1"/>
    <property type="molecule type" value="Genomic_DNA"/>
</dbReference>
<dbReference type="AlphaFoldDB" id="A0A8X6TR45"/>
<protein>
    <submittedName>
        <fullName evidence="1">Uncharacterized protein</fullName>
    </submittedName>
</protein>
<reference evidence="1" key="1">
    <citation type="submission" date="2020-08" db="EMBL/GenBank/DDBJ databases">
        <title>Multicomponent nature underlies the extraordinary mechanical properties of spider dragline silk.</title>
        <authorList>
            <person name="Kono N."/>
            <person name="Nakamura H."/>
            <person name="Mori M."/>
            <person name="Yoshida Y."/>
            <person name="Ohtoshi R."/>
            <person name="Malay A.D."/>
            <person name="Moran D.A.P."/>
            <person name="Tomita M."/>
            <person name="Numata K."/>
            <person name="Arakawa K."/>
        </authorList>
    </citation>
    <scope>NUCLEOTIDE SEQUENCE</scope>
</reference>
<organism evidence="1 2">
    <name type="scientific">Nephila pilipes</name>
    <name type="common">Giant wood spider</name>
    <name type="synonym">Nephila maculata</name>
    <dbReference type="NCBI Taxonomy" id="299642"/>
    <lineage>
        <taxon>Eukaryota</taxon>
        <taxon>Metazoa</taxon>
        <taxon>Ecdysozoa</taxon>
        <taxon>Arthropoda</taxon>
        <taxon>Chelicerata</taxon>
        <taxon>Arachnida</taxon>
        <taxon>Araneae</taxon>
        <taxon>Araneomorphae</taxon>
        <taxon>Entelegynae</taxon>
        <taxon>Araneoidea</taxon>
        <taxon>Nephilidae</taxon>
        <taxon>Nephila</taxon>
    </lineage>
</organism>
<proteinExistence type="predicted"/>
<comment type="caution">
    <text evidence="1">The sequence shown here is derived from an EMBL/GenBank/DDBJ whole genome shotgun (WGS) entry which is preliminary data.</text>
</comment>
<gene>
    <name evidence="1" type="ORF">NPIL_594741</name>
</gene>
<evidence type="ECO:0000313" key="1">
    <source>
        <dbReference type="EMBL" id="GFT46755.1"/>
    </source>
</evidence>
<dbReference type="Proteomes" id="UP000887013">
    <property type="component" value="Unassembled WGS sequence"/>
</dbReference>
<evidence type="ECO:0000313" key="2">
    <source>
        <dbReference type="Proteomes" id="UP000887013"/>
    </source>
</evidence>
<keyword evidence="2" id="KW-1185">Reference proteome</keyword>
<dbReference type="OrthoDB" id="6437133at2759"/>
<accession>A0A8X6TR45</accession>